<dbReference type="MGI" id="MGI:3641915">
    <property type="gene designation" value="F630201L12Rik"/>
</dbReference>
<reference evidence="2" key="1">
    <citation type="journal article" date="1999" name="Methods Enzymol.">
        <title>High-efficiency full-length cDNA cloning.</title>
        <authorList>
            <person name="Carninci P."/>
            <person name="Hayashizaki Y."/>
        </authorList>
    </citation>
    <scope>NUCLEOTIDE SEQUENCE</scope>
    <source>
        <strain evidence="2">NOD</strain>
    </source>
</reference>
<feature type="region of interest" description="Disordered" evidence="1">
    <location>
        <begin position="102"/>
        <end position="128"/>
    </location>
</feature>
<evidence type="ECO:0000256" key="1">
    <source>
        <dbReference type="SAM" id="MobiDB-lite"/>
    </source>
</evidence>
<dbReference type="AGR" id="MGI:3641915"/>
<reference evidence="2" key="7">
    <citation type="journal article" date="2005" name="Science">
        <title>The Transcriptional Landscape of the Mammalian Genome.</title>
        <authorList>
            <consortium name="The FANTOM Consortium"/>
            <consortium name="Riken Genome Exploration Research Group and Genome Science Group (Genome Network Project Core Group)"/>
        </authorList>
    </citation>
    <scope>NUCLEOTIDE SEQUENCE</scope>
    <source>
        <strain evidence="2">NOD</strain>
    </source>
</reference>
<dbReference type="EMBL" id="AK155102">
    <property type="protein sequence ID" value="BAE33047.1"/>
    <property type="molecule type" value="mRNA"/>
</dbReference>
<protein>
    <submittedName>
        <fullName evidence="2">Uncharacterized protein</fullName>
    </submittedName>
</protein>
<evidence type="ECO:0000313" key="3">
    <source>
        <dbReference type="MGI" id="MGI:3641915"/>
    </source>
</evidence>
<organism evidence="2">
    <name type="scientific">Mus musculus</name>
    <name type="common">Mouse</name>
    <dbReference type="NCBI Taxonomy" id="10090"/>
    <lineage>
        <taxon>Eukaryota</taxon>
        <taxon>Metazoa</taxon>
        <taxon>Chordata</taxon>
        <taxon>Craniata</taxon>
        <taxon>Vertebrata</taxon>
        <taxon>Euteleostomi</taxon>
        <taxon>Mammalia</taxon>
        <taxon>Eutheria</taxon>
        <taxon>Euarchontoglires</taxon>
        <taxon>Glires</taxon>
        <taxon>Rodentia</taxon>
        <taxon>Myomorpha</taxon>
        <taxon>Muroidea</taxon>
        <taxon>Muridae</taxon>
        <taxon>Murinae</taxon>
        <taxon>Mus</taxon>
        <taxon>Mus</taxon>
    </lineage>
</organism>
<feature type="compositionally biased region" description="Polar residues" evidence="1">
    <location>
        <begin position="169"/>
        <end position="183"/>
    </location>
</feature>
<feature type="compositionally biased region" description="Low complexity" evidence="1">
    <location>
        <begin position="113"/>
        <end position="124"/>
    </location>
</feature>
<dbReference type="AlphaFoldDB" id="Q3U2U3"/>
<gene>
    <name evidence="3" type="primary">F630201L12Rik</name>
</gene>
<feature type="region of interest" description="Disordered" evidence="1">
    <location>
        <begin position="166"/>
        <end position="207"/>
    </location>
</feature>
<evidence type="ECO:0000313" key="2">
    <source>
        <dbReference type="EMBL" id="BAE33047.1"/>
    </source>
</evidence>
<reference evidence="2" key="8">
    <citation type="journal article" date="2005" name="Science">
        <title>Antisense Transcription in the Mammalian Transcriptome.</title>
        <authorList>
            <consortium name="RIKEN Genome Exploration Research Group and Genome Science Group (Genome Network Project Core Group) and the FANTOM Consortium"/>
        </authorList>
    </citation>
    <scope>NUCLEOTIDE SEQUENCE</scope>
    <source>
        <strain evidence="2">NOD</strain>
    </source>
</reference>
<reference evidence="2" key="5">
    <citation type="journal article" date="2002" name="Nature">
        <title>Analysis of the mouse transcriptome based on functional annotation of 60,770 full-length cDNAs.</title>
        <authorList>
            <consortium name="The FANTOM Consortium and the RIKEN Genome Exploration Research Group Phase I and II Team"/>
        </authorList>
    </citation>
    <scope>NUCLEOTIDE SEQUENCE</scope>
    <source>
        <strain evidence="2">NOD</strain>
    </source>
</reference>
<proteinExistence type="evidence at transcript level"/>
<reference evidence="2" key="2">
    <citation type="journal article" date="2000" name="Genome Res.">
        <title>Normalization and subtraction of cap-trapper-selected cDNAs to prepare full-length cDNA libraries for rapid discovery of new genes.</title>
        <authorList>
            <person name="Carninci P."/>
            <person name="Shibata Y."/>
            <person name="Hayatsu N."/>
            <person name="Sugahara Y."/>
            <person name="Shibata K."/>
            <person name="Itoh M."/>
            <person name="Konno H."/>
            <person name="Okazaki Y."/>
            <person name="Muramatsu M."/>
            <person name="Hayashizaki Y."/>
        </authorList>
    </citation>
    <scope>NUCLEOTIDE SEQUENCE</scope>
    <source>
        <strain evidence="2">NOD</strain>
    </source>
</reference>
<reference evidence="2" key="6">
    <citation type="submission" date="2004-03" db="EMBL/GenBank/DDBJ databases">
        <authorList>
            <person name="Arakawa T."/>
            <person name="Carninci P."/>
            <person name="Fukuda S."/>
            <person name="Hashizume W."/>
            <person name="Hayashida K."/>
            <person name="Hori F."/>
            <person name="Iida J."/>
            <person name="Imamura K."/>
            <person name="Imotani K."/>
            <person name="Itoh M."/>
            <person name="Kanagawa S."/>
            <person name="Kawai J."/>
            <person name="Kojima M."/>
            <person name="Konno H."/>
            <person name="Murata M."/>
            <person name="Nakamura M."/>
            <person name="Ninomiya N."/>
            <person name="Nishiyori H."/>
            <person name="Nomura K."/>
            <person name="Ohno M."/>
            <person name="Sakazume N."/>
            <person name="Sano H."/>
            <person name="Sasaki D."/>
            <person name="Shibata K."/>
            <person name="Shiraki T."/>
            <person name="Tagami M."/>
            <person name="Tagami Y."/>
            <person name="Waki K."/>
            <person name="Watahiki A."/>
            <person name="Muramatsu M."/>
            <person name="Hayashizaki Y."/>
        </authorList>
    </citation>
    <scope>NUCLEOTIDE SEQUENCE</scope>
    <source>
        <strain evidence="2">NOD</strain>
    </source>
</reference>
<reference evidence="2" key="3">
    <citation type="journal article" date="2000" name="Genome Res.">
        <title>RIKEN integrated sequence analysis (RISA) system--384-format sequencing pipeline with 384 multicapillary sequencer.</title>
        <authorList>
            <person name="Shibata K."/>
            <person name="Itoh M."/>
            <person name="Aizawa K."/>
            <person name="Nagaoka S."/>
            <person name="Sasaki N."/>
            <person name="Carninci P."/>
            <person name="Konno H."/>
            <person name="Akiyama J."/>
            <person name="Nishi K."/>
            <person name="Kitsunai T."/>
            <person name="Tashiro H."/>
            <person name="Itoh M."/>
            <person name="Sumi N."/>
            <person name="Ishii Y."/>
            <person name="Nakamura S."/>
            <person name="Hazama M."/>
            <person name="Nishine T."/>
            <person name="Harada A."/>
            <person name="Yamamoto R."/>
            <person name="Matsumoto H."/>
            <person name="Sakaguchi S."/>
            <person name="Ikegami T."/>
            <person name="Kashiwagi K."/>
            <person name="Fujiwake S."/>
            <person name="Inoue K."/>
            <person name="Togawa Y."/>
            <person name="Izawa M."/>
            <person name="Ohara E."/>
            <person name="Watahiki M."/>
            <person name="Yoneda Y."/>
            <person name="Ishikawa T."/>
            <person name="Ozawa K."/>
            <person name="Tanaka T."/>
            <person name="Matsuura S."/>
            <person name="Kawai J."/>
            <person name="Okazaki Y."/>
            <person name="Muramatsu M."/>
            <person name="Inoue Y."/>
            <person name="Kira A."/>
            <person name="Hayashizaki Y."/>
        </authorList>
    </citation>
    <scope>NUCLEOTIDE SEQUENCE</scope>
    <source>
        <strain evidence="2">NOD</strain>
    </source>
</reference>
<name>Q3U2U3_MOUSE</name>
<sequence length="207" mass="22691">MVTIYSLQSPGEEKKERLLQETVGSFSTNPSLVSMPEILEKTLFVLSVIPPQILMPRLLTPPPPLEGILQALGHTTPTLCPHPSCHCCQSHSLVFSTPSITPQDPDAKPQVKPAPATPIASAPSRGWSVNGRVSLPHLRDEPRKHKESQNWASLISTAFPYSQDALHCQTDTKQFSPPTITSRPTKRESNRDPQPQSGQAEPRQTLG</sequence>
<reference evidence="2" key="4">
    <citation type="journal article" date="2001" name="Nature">
        <title>Functional annotation of a full-length mouse cDNA collection.</title>
        <authorList>
            <consortium name="The RIKEN Genome Exploration Research Group Phase II Team and the FANTOM Consortium"/>
        </authorList>
    </citation>
    <scope>NUCLEOTIDE SEQUENCE</scope>
    <source>
        <strain evidence="2">NOD</strain>
    </source>
</reference>
<accession>Q3U2U3</accession>